<dbReference type="PANTHER" id="PTHR43514:SF4">
    <property type="entry name" value="ABC TRANSPORTER I FAMILY MEMBER 10"/>
    <property type="match status" value="1"/>
</dbReference>
<dbReference type="InterPro" id="IPR011868">
    <property type="entry name" value="ModC_ABC_ATP-bd"/>
</dbReference>
<proteinExistence type="predicted"/>
<dbReference type="GO" id="GO:0016020">
    <property type="term" value="C:membrane"/>
    <property type="evidence" value="ECO:0007669"/>
    <property type="project" value="InterPro"/>
</dbReference>
<dbReference type="GO" id="GO:0015098">
    <property type="term" value="F:molybdate ion transmembrane transporter activity"/>
    <property type="evidence" value="ECO:0007669"/>
    <property type="project" value="InterPro"/>
</dbReference>
<dbReference type="InterPro" id="IPR003439">
    <property type="entry name" value="ABC_transporter-like_ATP-bd"/>
</dbReference>
<dbReference type="SUPFAM" id="SSF52540">
    <property type="entry name" value="P-loop containing nucleoside triphosphate hydrolases"/>
    <property type="match status" value="1"/>
</dbReference>
<dbReference type="NCBIfam" id="TIGR02142">
    <property type="entry name" value="modC_ABC"/>
    <property type="match status" value="1"/>
</dbReference>
<organism evidence="4 5">
    <name type="scientific">Candidatus Mailhella merdigallinarum</name>
    <dbReference type="NCBI Taxonomy" id="2838658"/>
    <lineage>
        <taxon>Bacteria</taxon>
        <taxon>Pseudomonadati</taxon>
        <taxon>Thermodesulfobacteriota</taxon>
        <taxon>Desulfovibrionia</taxon>
        <taxon>Desulfovibrionales</taxon>
        <taxon>Desulfovibrionaceae</taxon>
        <taxon>Mailhella</taxon>
    </lineage>
</organism>
<dbReference type="InterPro" id="IPR027417">
    <property type="entry name" value="P-loop_NTPase"/>
</dbReference>
<dbReference type="InterPro" id="IPR017871">
    <property type="entry name" value="ABC_transporter-like_CS"/>
</dbReference>
<dbReference type="Gene3D" id="3.40.50.300">
    <property type="entry name" value="P-loop containing nucleotide triphosphate hydrolases"/>
    <property type="match status" value="1"/>
</dbReference>
<dbReference type="GO" id="GO:0140359">
    <property type="term" value="F:ABC-type transporter activity"/>
    <property type="evidence" value="ECO:0007669"/>
    <property type="project" value="InterPro"/>
</dbReference>
<dbReference type="Pfam" id="PF00005">
    <property type="entry name" value="ABC_tran"/>
    <property type="match status" value="1"/>
</dbReference>
<dbReference type="GO" id="GO:0005524">
    <property type="term" value="F:ATP binding"/>
    <property type="evidence" value="ECO:0007669"/>
    <property type="project" value="UniProtKB-KW"/>
</dbReference>
<dbReference type="Proteomes" id="UP000824225">
    <property type="component" value="Unassembled WGS sequence"/>
</dbReference>
<evidence type="ECO:0000256" key="2">
    <source>
        <dbReference type="ARBA" id="ARBA00022840"/>
    </source>
</evidence>
<dbReference type="InterPro" id="IPR050334">
    <property type="entry name" value="Molybdenum_import_ModC"/>
</dbReference>
<comment type="caution">
    <text evidence="4">The sequence shown here is derived from an EMBL/GenBank/DDBJ whole genome shotgun (WGS) entry which is preliminary data.</text>
</comment>
<evidence type="ECO:0000259" key="3">
    <source>
        <dbReference type="PROSITE" id="PS50893"/>
    </source>
</evidence>
<gene>
    <name evidence="4" type="primary">modC</name>
    <name evidence="4" type="ORF">H9962_06255</name>
</gene>
<keyword evidence="1" id="KW-0547">Nucleotide-binding</keyword>
<dbReference type="PANTHER" id="PTHR43514">
    <property type="entry name" value="ABC TRANSPORTER I FAMILY MEMBER 10"/>
    <property type="match status" value="1"/>
</dbReference>
<dbReference type="InterPro" id="IPR003593">
    <property type="entry name" value="AAA+_ATPase"/>
</dbReference>
<reference evidence="4" key="1">
    <citation type="journal article" date="2021" name="PeerJ">
        <title>Extensive microbial diversity within the chicken gut microbiome revealed by metagenomics and culture.</title>
        <authorList>
            <person name="Gilroy R."/>
            <person name="Ravi A."/>
            <person name="Getino M."/>
            <person name="Pursley I."/>
            <person name="Horton D.L."/>
            <person name="Alikhan N.F."/>
            <person name="Baker D."/>
            <person name="Gharbi K."/>
            <person name="Hall N."/>
            <person name="Watson M."/>
            <person name="Adriaenssens E.M."/>
            <person name="Foster-Nyarko E."/>
            <person name="Jarju S."/>
            <person name="Secka A."/>
            <person name="Antonio M."/>
            <person name="Oren A."/>
            <person name="Chaudhuri R.R."/>
            <person name="La Ragione R."/>
            <person name="Hildebrand F."/>
            <person name="Pallen M.J."/>
        </authorList>
    </citation>
    <scope>NUCLEOTIDE SEQUENCE</scope>
    <source>
        <strain evidence="4">CHK186-16707</strain>
    </source>
</reference>
<accession>A0A9D2HE80</accession>
<feature type="domain" description="ABC transporter" evidence="3">
    <location>
        <begin position="11"/>
        <end position="246"/>
    </location>
</feature>
<protein>
    <submittedName>
        <fullName evidence="4">Molybdenum ABC transporter ATP-binding protein</fullName>
    </submittedName>
</protein>
<keyword evidence="2 4" id="KW-0067">ATP-binding</keyword>
<dbReference type="PROSITE" id="PS00211">
    <property type="entry name" value="ABC_TRANSPORTER_1"/>
    <property type="match status" value="1"/>
</dbReference>
<dbReference type="SMART" id="SM00382">
    <property type="entry name" value="AAA"/>
    <property type="match status" value="1"/>
</dbReference>
<evidence type="ECO:0000256" key="1">
    <source>
        <dbReference type="ARBA" id="ARBA00022741"/>
    </source>
</evidence>
<evidence type="ECO:0000313" key="5">
    <source>
        <dbReference type="Proteomes" id="UP000824225"/>
    </source>
</evidence>
<dbReference type="GO" id="GO:0016887">
    <property type="term" value="F:ATP hydrolysis activity"/>
    <property type="evidence" value="ECO:0007669"/>
    <property type="project" value="InterPro"/>
</dbReference>
<name>A0A9D2HE80_9BACT</name>
<reference evidence="4" key="2">
    <citation type="submission" date="2021-04" db="EMBL/GenBank/DDBJ databases">
        <authorList>
            <person name="Gilroy R."/>
        </authorList>
    </citation>
    <scope>NUCLEOTIDE SEQUENCE</scope>
    <source>
        <strain evidence="4">CHK186-16707</strain>
    </source>
</reference>
<sequence length="263" mass="28773">MLYVICFSQEYVVLSVHIRKHQGDLRLDVSFQVDGCAITAVFGPSGAGKTTLINCIAGLLRPDEGRIECGGTPYFDARQGINLSPERRRVGYVFQDGRLFPHMSVRSNLLFGRRFRPGPVDGAATLEAVVDLLDIGPLLDRRPVTLSGGEKQRVALGRALLCRPAVLLMDEPLTALDPPRKAELMDYIARIPEVWSIPILYVTHSPEELIRLARHLLVLRHGAVAAFGPLDEVLADPAVAGLTPPTAFHLYPAGETHVHPLPA</sequence>
<dbReference type="EMBL" id="DXAN01000021">
    <property type="protein sequence ID" value="HJA08772.1"/>
    <property type="molecule type" value="Genomic_DNA"/>
</dbReference>
<dbReference type="PROSITE" id="PS50893">
    <property type="entry name" value="ABC_TRANSPORTER_2"/>
    <property type="match status" value="1"/>
</dbReference>
<evidence type="ECO:0000313" key="4">
    <source>
        <dbReference type="EMBL" id="HJA08772.1"/>
    </source>
</evidence>
<dbReference type="AlphaFoldDB" id="A0A9D2HE80"/>